<organism evidence="1 2">
    <name type="scientific">Prevotella pallens ATCC 700821</name>
    <dbReference type="NCBI Taxonomy" id="997353"/>
    <lineage>
        <taxon>Bacteria</taxon>
        <taxon>Pseudomonadati</taxon>
        <taxon>Bacteroidota</taxon>
        <taxon>Bacteroidia</taxon>
        <taxon>Bacteroidales</taxon>
        <taxon>Prevotellaceae</taxon>
        <taxon>Prevotella</taxon>
    </lineage>
</organism>
<proteinExistence type="predicted"/>
<dbReference type="AlphaFoldDB" id="F9DFJ5"/>
<comment type="caution">
    <text evidence="1">The sequence shown here is derived from an EMBL/GenBank/DDBJ whole genome shotgun (WGS) entry which is preliminary data.</text>
</comment>
<gene>
    <name evidence="1" type="ORF">HMPREF9144_0435</name>
</gene>
<protein>
    <submittedName>
        <fullName evidence="1">Methylenetetrahydrofolate reductase (NAD(P)H)</fullName>
        <ecNumber evidence="1">1.5.1.20</ecNumber>
    </submittedName>
</protein>
<reference evidence="1 2" key="1">
    <citation type="submission" date="2011-04" db="EMBL/GenBank/DDBJ databases">
        <authorList>
            <person name="Muzny D."/>
            <person name="Qin X."/>
            <person name="Deng J."/>
            <person name="Jiang H."/>
            <person name="Liu Y."/>
            <person name="Qu J."/>
            <person name="Song X.-Z."/>
            <person name="Zhang L."/>
            <person name="Thornton R."/>
            <person name="Coyle M."/>
            <person name="Francisco L."/>
            <person name="Jackson L."/>
            <person name="Javaid M."/>
            <person name="Korchina V."/>
            <person name="Kovar C."/>
            <person name="Mata R."/>
            <person name="Mathew T."/>
            <person name="Ngo R."/>
            <person name="Nguyen L."/>
            <person name="Nguyen N."/>
            <person name="Okwuonu G."/>
            <person name="Ongeri F."/>
            <person name="Pham C."/>
            <person name="Simmons D."/>
            <person name="Wilczek-Boney K."/>
            <person name="Hale W."/>
            <person name="Jakkamsetti A."/>
            <person name="Pham P."/>
            <person name="Ruth R."/>
            <person name="San Lucas F."/>
            <person name="Warren J."/>
            <person name="Zhang J."/>
            <person name="Zhao Z."/>
            <person name="Zhou C."/>
            <person name="Zhu D."/>
            <person name="Lee S."/>
            <person name="Bess C."/>
            <person name="Blankenburg K."/>
            <person name="Forbes L."/>
            <person name="Fu Q."/>
            <person name="Gubbala S."/>
            <person name="Hirani K."/>
            <person name="Jayaseelan J.C."/>
            <person name="Lara F."/>
            <person name="Munidasa M."/>
            <person name="Palculict T."/>
            <person name="Patil S."/>
            <person name="Pu L.-L."/>
            <person name="Saada N."/>
            <person name="Tang L."/>
            <person name="Weissenberger G."/>
            <person name="Zhu Y."/>
            <person name="Hemphill L."/>
            <person name="Shang Y."/>
            <person name="Youmans B."/>
            <person name="Ayvaz T."/>
            <person name="Ross M."/>
            <person name="Santibanez J."/>
            <person name="Aqrawi P."/>
            <person name="Gross S."/>
            <person name="Joshi V."/>
            <person name="Fowler G."/>
            <person name="Nazareth L."/>
            <person name="Reid J."/>
            <person name="Worley K."/>
            <person name="Petrosino J."/>
            <person name="Highlander S."/>
            <person name="Gibbs R."/>
        </authorList>
    </citation>
    <scope>NUCLEOTIDE SEQUENCE [LARGE SCALE GENOMIC DNA]</scope>
    <source>
        <strain evidence="1 2">ATCC 700821</strain>
    </source>
</reference>
<keyword evidence="1" id="KW-0560">Oxidoreductase</keyword>
<dbReference type="HOGENOM" id="CLU_3064834_0_0_10"/>
<dbReference type="GO" id="GO:0004489">
    <property type="term" value="F:methylenetetrahydrofolate reductase [NAD(P)H] activity"/>
    <property type="evidence" value="ECO:0007669"/>
    <property type="project" value="UniProtKB-EC"/>
</dbReference>
<sequence>MPIILLTILICYSLLHLRYYFNPSTQQQNRTLWNTGLIVSPFITCTANFQPIE</sequence>
<dbReference type="EMBL" id="AFPY01000018">
    <property type="protein sequence ID" value="EGQ21571.1"/>
    <property type="molecule type" value="Genomic_DNA"/>
</dbReference>
<dbReference type="STRING" id="997353.HMPREF9144_0435"/>
<dbReference type="EC" id="1.5.1.20" evidence="1"/>
<evidence type="ECO:0000313" key="2">
    <source>
        <dbReference type="Proteomes" id="UP000004123"/>
    </source>
</evidence>
<accession>F9DFJ5</accession>
<evidence type="ECO:0000313" key="1">
    <source>
        <dbReference type="EMBL" id="EGQ21571.1"/>
    </source>
</evidence>
<name>F9DFJ5_9BACT</name>
<dbReference type="Proteomes" id="UP000004123">
    <property type="component" value="Unassembled WGS sequence"/>
</dbReference>